<dbReference type="InterPro" id="IPR043148">
    <property type="entry name" value="TagF_C"/>
</dbReference>
<dbReference type="InterPro" id="IPR007554">
    <property type="entry name" value="Glycerophosphate_synth"/>
</dbReference>
<keyword evidence="9" id="KW-1185">Reference proteome</keyword>
<dbReference type="Gene3D" id="3.40.50.11820">
    <property type="match status" value="2"/>
</dbReference>
<evidence type="ECO:0000313" key="8">
    <source>
        <dbReference type="EMBL" id="SDS27477.1"/>
    </source>
</evidence>
<keyword evidence="5" id="KW-0777">Teichoic acid biosynthesis</keyword>
<dbReference type="InterPro" id="IPR051612">
    <property type="entry name" value="Teichoic_Acid_Biosynth"/>
</dbReference>
<sequence length="1113" mass="126649">MPMTSALRRRAGTLVRHLQGRAVTSVEAEVRGLVGEFCDDGSLRIAGILPGRAVVGVLLRRRGQDGETFRHEVAQPPSESFDVTLSRDVLEGLVEDWVRPVDAYLLVHESEGSVALRLASDGSSRVDIALHPVDDTRYVWAYLSTRGNLSLRAAAAPRESLAVRTRELEIDGSTLRLRADVESTIAGLPQVELQALLQPTGELCAVSLDVTPGPWAGYRRLHGHSVSGEIDLADVVARWGPEQPRPESLVISVEIDFDDGEGPRTRIVKLPATTRIRKLPELQLEAPGGSVHFVLPYLTFKARRLGFRIETHTREVARSIRRLSRWGWVYTAVRPFSGVWLVGELPYKAQDNGAHFFRWLRLNRPRRRAHYVIDPASPERRNVAGEGNIVDAGSRRHLRLALLASRLVSTHHAEYVLPTRSRAYARWARGNRVFLQHGVMGTKNMVANYGRRAPEFATDRFLVSSEFEREMIANDFQYRRRQVVVTGLPRFDRLLDNPVEIPHGLLVVPTWRDWLLTPQAFEESDYLTNWRAVLEHQTIKDLVAAGERVTFILHPNMRQYAEHFDAPGVTIHRQGDVDLQDLIRSHAAMVTDYTSAALDFSFQHRPVFYFQFDRSRFIGSRPSHLDLEHDLPGPIATTSSQLMALVERSADEGFVMEDRFVARADRFIEHRDTQNCERVEHAVRTAWGPTMTLGRIRDGALGRRAYSEFRSSRAYYPFMRVLFKIGRLLPRRDTVVFESWNGKAYGDSPKAIYEELVRRNPGLRTVWVSAGTFRTADPETVKIRRLTPRYFWELSRARWWVNNQNFPHYLKPAARTTYLQTWHGTPLKRMQFDAVSTAGRDEGYLDRVHKMTGYWSMLISPSPYASTKFRSAFRYDGSMLELGYPRNDLFAGPEADDLRVVVRQRLGVDDTQRLVLYAPTFRDQNRAGTGFSADLPFDLVDLVNRIADEDVLVLRMHSVVRGRIEIPEELDGRVIDASAYPDMQELLLATDVLVTDYSSSLFDFAVLRRPMVFFCYDLDEYRDELRGFYLDIPDALPGPVVRSVDELVEAVKESNVWKSAPLDEFVSTYAPWDDGGAAARVVDEVFTRRSHTSTRLQGPRGGGRSSRRPGIRH</sequence>
<dbReference type="AlphaFoldDB" id="A0A1H1QVT2"/>
<evidence type="ECO:0000256" key="4">
    <source>
        <dbReference type="ARBA" id="ARBA00022679"/>
    </source>
</evidence>
<evidence type="ECO:0000256" key="7">
    <source>
        <dbReference type="SAM" id="MobiDB-lite"/>
    </source>
</evidence>
<dbReference type="InterPro" id="IPR043149">
    <property type="entry name" value="TagF_N"/>
</dbReference>
<evidence type="ECO:0000256" key="2">
    <source>
        <dbReference type="ARBA" id="ARBA00010488"/>
    </source>
</evidence>
<dbReference type="EMBL" id="LT629776">
    <property type="protein sequence ID" value="SDS27477.1"/>
    <property type="molecule type" value="Genomic_DNA"/>
</dbReference>
<dbReference type="GO" id="GO:0019350">
    <property type="term" value="P:teichoic acid biosynthetic process"/>
    <property type="evidence" value="ECO:0007669"/>
    <property type="project" value="UniProtKB-KW"/>
</dbReference>
<evidence type="ECO:0000256" key="3">
    <source>
        <dbReference type="ARBA" id="ARBA00022475"/>
    </source>
</evidence>
<proteinExistence type="inferred from homology"/>
<dbReference type="GO" id="GO:0047355">
    <property type="term" value="F:CDP-glycerol glycerophosphotransferase activity"/>
    <property type="evidence" value="ECO:0007669"/>
    <property type="project" value="InterPro"/>
</dbReference>
<feature type="region of interest" description="Disordered" evidence="7">
    <location>
        <begin position="1089"/>
        <end position="1113"/>
    </location>
</feature>
<dbReference type="GO" id="GO:0005886">
    <property type="term" value="C:plasma membrane"/>
    <property type="evidence" value="ECO:0007669"/>
    <property type="project" value="UniProtKB-SubCell"/>
</dbReference>
<dbReference type="PANTHER" id="PTHR37316">
    <property type="entry name" value="TEICHOIC ACID GLYCEROL-PHOSPHATE PRIMASE"/>
    <property type="match status" value="1"/>
</dbReference>
<evidence type="ECO:0000256" key="1">
    <source>
        <dbReference type="ARBA" id="ARBA00004202"/>
    </source>
</evidence>
<name>A0A1H1QVT2_9CELL</name>
<dbReference type="Proteomes" id="UP000185663">
    <property type="component" value="Chromosome I"/>
</dbReference>
<comment type="similarity">
    <text evidence="2">Belongs to the CDP-glycerol glycerophosphotransferase family.</text>
</comment>
<evidence type="ECO:0000313" key="9">
    <source>
        <dbReference type="Proteomes" id="UP000185663"/>
    </source>
</evidence>
<comment type="subcellular location">
    <subcellularLocation>
        <location evidence="1">Cell membrane</location>
        <topology evidence="1">Peripheral membrane protein</topology>
    </subcellularLocation>
</comment>
<dbReference type="Gene3D" id="3.40.50.12580">
    <property type="match status" value="2"/>
</dbReference>
<evidence type="ECO:0000256" key="5">
    <source>
        <dbReference type="ARBA" id="ARBA00022944"/>
    </source>
</evidence>
<dbReference type="Pfam" id="PF04464">
    <property type="entry name" value="Glyphos_transf"/>
    <property type="match status" value="2"/>
</dbReference>
<dbReference type="PANTHER" id="PTHR37316:SF3">
    <property type="entry name" value="TEICHOIC ACID GLYCEROL-PHOSPHATE TRANSFERASE"/>
    <property type="match status" value="1"/>
</dbReference>
<accession>A0A1H1QVT2</accession>
<dbReference type="SUPFAM" id="SSF53756">
    <property type="entry name" value="UDP-Glycosyltransferase/glycogen phosphorylase"/>
    <property type="match status" value="2"/>
</dbReference>
<keyword evidence="6" id="KW-0472">Membrane</keyword>
<gene>
    <name evidence="8" type="ORF">SAMN04489860_1186</name>
</gene>
<protein>
    <submittedName>
        <fullName evidence="8">CDP-glycerol glycerophosphotransferase</fullName>
    </submittedName>
</protein>
<organism evidence="8 9">
    <name type="scientific">Paraoerskovia marina</name>
    <dbReference type="NCBI Taxonomy" id="545619"/>
    <lineage>
        <taxon>Bacteria</taxon>
        <taxon>Bacillati</taxon>
        <taxon>Actinomycetota</taxon>
        <taxon>Actinomycetes</taxon>
        <taxon>Micrococcales</taxon>
        <taxon>Cellulomonadaceae</taxon>
        <taxon>Paraoerskovia</taxon>
    </lineage>
</organism>
<reference evidence="8 9" key="1">
    <citation type="submission" date="2016-10" db="EMBL/GenBank/DDBJ databases">
        <authorList>
            <person name="de Groot N.N."/>
        </authorList>
    </citation>
    <scope>NUCLEOTIDE SEQUENCE [LARGE SCALE GENOMIC DNA]</scope>
    <source>
        <strain evidence="8 9">DSM 22126</strain>
    </source>
</reference>
<keyword evidence="3" id="KW-1003">Cell membrane</keyword>
<dbReference type="STRING" id="545619.SAMN04489860_1186"/>
<evidence type="ECO:0000256" key="6">
    <source>
        <dbReference type="ARBA" id="ARBA00023136"/>
    </source>
</evidence>
<keyword evidence="4 8" id="KW-0808">Transferase</keyword>